<feature type="compositionally biased region" description="Polar residues" evidence="5">
    <location>
        <begin position="1"/>
        <end position="17"/>
    </location>
</feature>
<organism evidence="7 8">
    <name type="scientific">Musca domestica</name>
    <name type="common">House fly</name>
    <dbReference type="NCBI Taxonomy" id="7370"/>
    <lineage>
        <taxon>Eukaryota</taxon>
        <taxon>Metazoa</taxon>
        <taxon>Ecdysozoa</taxon>
        <taxon>Arthropoda</taxon>
        <taxon>Hexapoda</taxon>
        <taxon>Insecta</taxon>
        <taxon>Pterygota</taxon>
        <taxon>Neoptera</taxon>
        <taxon>Endopterygota</taxon>
        <taxon>Diptera</taxon>
        <taxon>Brachycera</taxon>
        <taxon>Muscomorpha</taxon>
        <taxon>Muscoidea</taxon>
        <taxon>Muscidae</taxon>
        <taxon>Musca</taxon>
    </lineage>
</organism>
<dbReference type="PANTHER" id="PTHR10634">
    <property type="entry name" value="AN1-TYPE ZINC FINGER PROTEIN"/>
    <property type="match status" value="1"/>
</dbReference>
<feature type="compositionally biased region" description="Polar residues" evidence="5">
    <location>
        <begin position="317"/>
        <end position="330"/>
    </location>
</feature>
<keyword evidence="7" id="KW-1185">Reference proteome</keyword>
<keyword evidence="1" id="KW-0479">Metal-binding</keyword>
<feature type="compositionally biased region" description="Polar residues" evidence="5">
    <location>
        <begin position="120"/>
        <end position="129"/>
    </location>
</feature>
<dbReference type="Gene3D" id="4.10.1110.10">
    <property type="entry name" value="AN1-like Zinc finger"/>
    <property type="match status" value="1"/>
</dbReference>
<feature type="compositionally biased region" description="Basic and acidic residues" evidence="5">
    <location>
        <begin position="368"/>
        <end position="377"/>
    </location>
</feature>
<dbReference type="SMART" id="SM00154">
    <property type="entry name" value="ZnF_AN1"/>
    <property type="match status" value="1"/>
</dbReference>
<feature type="compositionally biased region" description="Basic and acidic residues" evidence="5">
    <location>
        <begin position="285"/>
        <end position="300"/>
    </location>
</feature>
<name>A0ABM3UZY4_MUSDO</name>
<feature type="domain" description="AN1-type" evidence="6">
    <location>
        <begin position="374"/>
        <end position="420"/>
    </location>
</feature>
<dbReference type="PROSITE" id="PS51039">
    <property type="entry name" value="ZF_AN1"/>
    <property type="match status" value="1"/>
</dbReference>
<dbReference type="InterPro" id="IPR050652">
    <property type="entry name" value="AN1_A20_ZnFinger"/>
</dbReference>
<dbReference type="Pfam" id="PF01428">
    <property type="entry name" value="zf-AN1"/>
    <property type="match status" value="1"/>
</dbReference>
<evidence type="ECO:0000256" key="5">
    <source>
        <dbReference type="SAM" id="MobiDB-lite"/>
    </source>
</evidence>
<evidence type="ECO:0000256" key="2">
    <source>
        <dbReference type="ARBA" id="ARBA00022771"/>
    </source>
</evidence>
<feature type="region of interest" description="Disordered" evidence="5">
    <location>
        <begin position="317"/>
        <end position="377"/>
    </location>
</feature>
<dbReference type="Proteomes" id="UP001652621">
    <property type="component" value="Unplaced"/>
</dbReference>
<evidence type="ECO:0000313" key="7">
    <source>
        <dbReference type="Proteomes" id="UP001652621"/>
    </source>
</evidence>
<dbReference type="PANTHER" id="PTHR10634:SF149">
    <property type="entry name" value="AN1-TYPE DOMAIN-CONTAINING PROTEIN-RELATED"/>
    <property type="match status" value="1"/>
</dbReference>
<proteinExistence type="predicted"/>
<feature type="compositionally biased region" description="Low complexity" evidence="5">
    <location>
        <begin position="18"/>
        <end position="29"/>
    </location>
</feature>
<dbReference type="InterPro" id="IPR035896">
    <property type="entry name" value="AN1-like_Znf"/>
</dbReference>
<evidence type="ECO:0000313" key="8">
    <source>
        <dbReference type="RefSeq" id="XP_058979094.1"/>
    </source>
</evidence>
<evidence type="ECO:0000256" key="1">
    <source>
        <dbReference type="ARBA" id="ARBA00022723"/>
    </source>
</evidence>
<feature type="compositionally biased region" description="Low complexity" evidence="5">
    <location>
        <begin position="342"/>
        <end position="352"/>
    </location>
</feature>
<keyword evidence="2 4" id="KW-0863">Zinc-finger</keyword>
<dbReference type="RefSeq" id="XP_058979094.1">
    <property type="nucleotide sequence ID" value="XM_059123111.1"/>
</dbReference>
<dbReference type="SUPFAM" id="SSF118310">
    <property type="entry name" value="AN1-like Zinc finger"/>
    <property type="match status" value="1"/>
</dbReference>
<feature type="region of interest" description="Disordered" evidence="5">
    <location>
        <begin position="1"/>
        <end position="56"/>
    </location>
</feature>
<evidence type="ECO:0000259" key="6">
    <source>
        <dbReference type="PROSITE" id="PS51039"/>
    </source>
</evidence>
<keyword evidence="3" id="KW-0862">Zinc</keyword>
<sequence length="439" mass="48725">MANNDSEQTNISPPVTNSQEAEQQQPSSSKNLKEKLQKILKSSADSSCSSSIGKEKSKRVNLKIKYFLNSNRKLDPSLAVKAAKILSTPPKGQRPSDNIEVVTVKRPNRNSNGNNISNLIHKNSSPRSNQIENTATETIANAADDHQPSSDPQNSNKSKSIFKRKYNFFTKPHTRVITSNNNISGDEVTEATNSATAASTSLKRLPLDLENKAIKPINVPKHLLREFTTNFNIYSQQFEDNSLITSPVLQTQPRVHLRSVAFDSMVGKKKSNKSNDATKKVKKTKDKESRETNVEQEKDIKAASSLAKGAIANYSLQKGSLENENEQPSSSRKRKINEENSAKTSSETAASAGPSTSTEPAEEDKDKEDDKDSKKKKNRCSECRKKVGLTGFLCRCGGLYCAVHRYSDKHNCTFDYREHGAQEIRRNNPVVVGEKIQKI</sequence>
<protein>
    <submittedName>
        <fullName evidence="8">AN1-type zinc finger protein 4 isoform X1</fullName>
    </submittedName>
</protein>
<gene>
    <name evidence="8" type="primary">LOC101889916</name>
</gene>
<feature type="region of interest" description="Disordered" evidence="5">
    <location>
        <begin position="104"/>
        <end position="129"/>
    </location>
</feature>
<dbReference type="GeneID" id="101889916"/>
<feature type="compositionally biased region" description="Low complexity" evidence="5">
    <location>
        <begin position="109"/>
        <end position="118"/>
    </location>
</feature>
<evidence type="ECO:0000256" key="3">
    <source>
        <dbReference type="ARBA" id="ARBA00022833"/>
    </source>
</evidence>
<feature type="region of interest" description="Disordered" evidence="5">
    <location>
        <begin position="266"/>
        <end position="300"/>
    </location>
</feature>
<evidence type="ECO:0000256" key="4">
    <source>
        <dbReference type="PROSITE-ProRule" id="PRU00449"/>
    </source>
</evidence>
<reference evidence="8" key="1">
    <citation type="submission" date="2025-08" db="UniProtKB">
        <authorList>
            <consortium name="RefSeq"/>
        </authorList>
    </citation>
    <scope>IDENTIFICATION</scope>
    <source>
        <strain evidence="8">Aabys</strain>
        <tissue evidence="8">Whole body</tissue>
    </source>
</reference>
<feature type="compositionally biased region" description="Low complexity" evidence="5">
    <location>
        <begin position="42"/>
        <end position="52"/>
    </location>
</feature>
<accession>A0ABM3UZY4</accession>
<dbReference type="InterPro" id="IPR000058">
    <property type="entry name" value="Znf_AN1"/>
</dbReference>